<evidence type="ECO:0000313" key="8">
    <source>
        <dbReference type="EMBL" id="KAK4090929.1"/>
    </source>
</evidence>
<evidence type="ECO:0000256" key="2">
    <source>
        <dbReference type="ARBA" id="ARBA00022737"/>
    </source>
</evidence>
<feature type="compositionally biased region" description="Polar residues" evidence="4">
    <location>
        <begin position="514"/>
        <end position="535"/>
    </location>
</feature>
<dbReference type="CDD" id="cd06890">
    <property type="entry name" value="PX_Bem1p"/>
    <property type="match status" value="1"/>
</dbReference>
<feature type="region of interest" description="Disordered" evidence="4">
    <location>
        <begin position="309"/>
        <end position="335"/>
    </location>
</feature>
<organism evidence="9 10">
    <name type="scientific">Purpureocillium lilacinum</name>
    <name type="common">Paecilomyces lilacinus</name>
    <dbReference type="NCBI Taxonomy" id="33203"/>
    <lineage>
        <taxon>Eukaryota</taxon>
        <taxon>Fungi</taxon>
        <taxon>Dikarya</taxon>
        <taxon>Ascomycota</taxon>
        <taxon>Pezizomycotina</taxon>
        <taxon>Sordariomycetes</taxon>
        <taxon>Hypocreomycetidae</taxon>
        <taxon>Hypocreales</taxon>
        <taxon>Ophiocordycipitaceae</taxon>
        <taxon>Purpureocillium</taxon>
    </lineage>
</organism>
<dbReference type="Gene3D" id="3.10.20.90">
    <property type="entry name" value="Phosphatidylinositol 3-kinase Catalytic Subunit, Chain A, domain 1"/>
    <property type="match status" value="1"/>
</dbReference>
<dbReference type="Gene3D" id="2.30.30.40">
    <property type="entry name" value="SH3 Domains"/>
    <property type="match status" value="2"/>
</dbReference>
<feature type="domain" description="SH3" evidence="5">
    <location>
        <begin position="90"/>
        <end position="163"/>
    </location>
</feature>
<dbReference type="SUPFAM" id="SSF50044">
    <property type="entry name" value="SH3-domain"/>
    <property type="match status" value="2"/>
</dbReference>
<dbReference type="GO" id="GO:0035091">
    <property type="term" value="F:phosphatidylinositol binding"/>
    <property type="evidence" value="ECO:0007669"/>
    <property type="project" value="InterPro"/>
</dbReference>
<accession>A0A2U3DX05</accession>
<dbReference type="GO" id="GO:0005737">
    <property type="term" value="C:cytoplasm"/>
    <property type="evidence" value="ECO:0007669"/>
    <property type="project" value="TreeGrafter"/>
</dbReference>
<dbReference type="InterPro" id="IPR001452">
    <property type="entry name" value="SH3_domain"/>
</dbReference>
<feature type="region of interest" description="Disordered" evidence="4">
    <location>
        <begin position="511"/>
        <end position="566"/>
    </location>
</feature>
<feature type="domain" description="PB1" evidence="7">
    <location>
        <begin position="567"/>
        <end position="646"/>
    </location>
</feature>
<feature type="compositionally biased region" description="Basic and acidic residues" evidence="4">
    <location>
        <begin position="164"/>
        <end position="181"/>
    </location>
</feature>
<evidence type="ECO:0000313" key="11">
    <source>
        <dbReference type="Proteomes" id="UP001287286"/>
    </source>
</evidence>
<dbReference type="Proteomes" id="UP000245956">
    <property type="component" value="Unassembled WGS sequence"/>
</dbReference>
<evidence type="ECO:0000313" key="9">
    <source>
        <dbReference type="EMBL" id="PWI66795.1"/>
    </source>
</evidence>
<dbReference type="PROSITE" id="PS50195">
    <property type="entry name" value="PX"/>
    <property type="match status" value="1"/>
</dbReference>
<dbReference type="Gene3D" id="3.30.1520.10">
    <property type="entry name" value="Phox-like domain"/>
    <property type="match status" value="1"/>
</dbReference>
<evidence type="ECO:0000259" key="7">
    <source>
        <dbReference type="PROSITE" id="PS51745"/>
    </source>
</evidence>
<dbReference type="InterPro" id="IPR036871">
    <property type="entry name" value="PX_dom_sf"/>
</dbReference>
<feature type="compositionally biased region" description="Polar residues" evidence="4">
    <location>
        <begin position="549"/>
        <end position="559"/>
    </location>
</feature>
<dbReference type="PANTHER" id="PTHR15706:SF2">
    <property type="entry name" value="SH3 AND PX DOMAIN-CONTAINING PROTEIN 2A"/>
    <property type="match status" value="1"/>
</dbReference>
<dbReference type="EMBL" id="JAWRVI010000013">
    <property type="protein sequence ID" value="KAK4090929.1"/>
    <property type="molecule type" value="Genomic_DNA"/>
</dbReference>
<dbReference type="InterPro" id="IPR051228">
    <property type="entry name" value="NADPH_Oxidase/PX-Domain"/>
</dbReference>
<keyword evidence="11" id="KW-1185">Reference proteome</keyword>
<dbReference type="InterPro" id="IPR035550">
    <property type="entry name" value="Bem1/Scd2_PX"/>
</dbReference>
<evidence type="ECO:0008006" key="12">
    <source>
        <dbReference type="Google" id="ProtNLM"/>
    </source>
</evidence>
<dbReference type="EMBL" id="LCWV01000022">
    <property type="protein sequence ID" value="PWI66795.1"/>
    <property type="molecule type" value="Genomic_DNA"/>
</dbReference>
<dbReference type="SUPFAM" id="SSF54277">
    <property type="entry name" value="CAD &amp; PB1 domains"/>
    <property type="match status" value="1"/>
</dbReference>
<dbReference type="InterPro" id="IPR000270">
    <property type="entry name" value="PB1_dom"/>
</dbReference>
<dbReference type="SUPFAM" id="SSF64268">
    <property type="entry name" value="PX domain"/>
    <property type="match status" value="1"/>
</dbReference>
<evidence type="ECO:0000256" key="3">
    <source>
        <dbReference type="PROSITE-ProRule" id="PRU00192"/>
    </source>
</evidence>
<dbReference type="Pfam" id="PF00564">
    <property type="entry name" value="PB1"/>
    <property type="match status" value="1"/>
</dbReference>
<feature type="compositionally biased region" description="Low complexity" evidence="4">
    <location>
        <begin position="318"/>
        <end position="330"/>
    </location>
</feature>
<dbReference type="InterPro" id="IPR053793">
    <property type="entry name" value="PB1-like"/>
</dbReference>
<dbReference type="GO" id="GO:0000747">
    <property type="term" value="P:conjugation with cellular fusion"/>
    <property type="evidence" value="ECO:0007669"/>
    <property type="project" value="TreeGrafter"/>
</dbReference>
<sequence>MNRARKHARACAFFLGRPGSFLDHHHPLPALFPQPTTFRWATFAPHACMVVSSKLTAMDLVKALRRSMKGEKHKPNSPSIGSKSALAIVPPKKVIRANDDYQPDDALVQSFAKAGVQILSFSKGDFFHVIGREDDANWYEACNPALPDARGLVPVGYFQVLGRTERDSGHSDGKNQDHDSGYGEAAVHPAGANRASKPAKSGGIVSAKVKYYFEAAKGRPDELTANEDEDLIIIAQSNKEWVVAKPIRRLGGPGLIPIGFIDIFDDDSYRTNPPTPVADPLEALRKANVPTVEEWKRMAAQYKNSSITLGKFDGSRGPQNQQQQPQQQQQAGLEQNMARMSLQQQQQINQNGSQAMYANAGAGGQQPVQEYAAHENAAQLYAPVWARIPRYCFAEEKYWFVIEAELEDGRSWELSRYYQDFYDFQIALLAEFPAEAGNTGTQKRSLPYMPGPVSYVTDAITEGRLYNLDAYVKNLLNQPPHISRCDLVKLFFAPREGDYEIDSNANGDEEYRLSQGSRQSSADSPANAASRQGSRNNLNGYNYGGLSATPRQGTSQQADGAQKQAAPMKIKVRFKDDVFAMRVSTDIQFQELADRIRDRVKATAAEQVQLSFQDEPSGTRQNLANNGDLDYALQRNEKLTLFVEVS</sequence>
<dbReference type="SMART" id="SM00326">
    <property type="entry name" value="SH3"/>
    <property type="match status" value="2"/>
</dbReference>
<dbReference type="Proteomes" id="UP001287286">
    <property type="component" value="Unassembled WGS sequence"/>
</dbReference>
<dbReference type="GO" id="GO:0030674">
    <property type="term" value="F:protein-macromolecule adaptor activity"/>
    <property type="evidence" value="ECO:0007669"/>
    <property type="project" value="TreeGrafter"/>
</dbReference>
<dbReference type="Pfam" id="PF00018">
    <property type="entry name" value="SH3_1"/>
    <property type="match status" value="2"/>
</dbReference>
<dbReference type="FunFam" id="3.30.1520.10:FF:000041">
    <property type="entry name" value="Protein kinase activator Bem1"/>
    <property type="match status" value="1"/>
</dbReference>
<evidence type="ECO:0000259" key="6">
    <source>
        <dbReference type="PROSITE" id="PS50195"/>
    </source>
</evidence>
<protein>
    <recommendedName>
        <fullName evidence="12">Bud emergence protein 1</fullName>
    </recommendedName>
</protein>
<dbReference type="InterPro" id="IPR001683">
    <property type="entry name" value="PX_dom"/>
</dbReference>
<gene>
    <name evidence="9" type="ORF">PCL_04639</name>
    <name evidence="8" type="ORF">Purlil1_4509</name>
</gene>
<reference evidence="9 10" key="2">
    <citation type="journal article" date="2016" name="Front. Microbiol.">
        <title>Genome and transcriptome sequences reveal the specific parasitism of the nematophagous Purpureocillium lilacinum 36-1.</title>
        <authorList>
            <person name="Xie J."/>
            <person name="Li S."/>
            <person name="Mo C."/>
            <person name="Xiao X."/>
            <person name="Peng D."/>
            <person name="Wang G."/>
            <person name="Xiao Y."/>
        </authorList>
    </citation>
    <scope>NUCLEOTIDE SEQUENCE [LARGE SCALE GENOMIC DNA]</scope>
    <source>
        <strain evidence="9 10">36-1</strain>
    </source>
</reference>
<reference evidence="8 11" key="4">
    <citation type="journal article" date="2024" name="Microbiol. Resour. Announc.">
        <title>Genome annotations for the ascomycete fungi Trichoderma harzianum, Trichoderma aggressivum, and Purpureocillium lilacinum.</title>
        <authorList>
            <person name="Beijen E.P.W."/>
            <person name="Ohm R.A."/>
        </authorList>
    </citation>
    <scope>NUCLEOTIDE SEQUENCE [LARGE SCALE GENOMIC DNA]</scope>
    <source>
        <strain evidence="8 11">CBS 150709</strain>
    </source>
</reference>
<dbReference type="SMART" id="SM00666">
    <property type="entry name" value="PB1"/>
    <property type="match status" value="1"/>
</dbReference>
<dbReference type="PROSITE" id="PS51745">
    <property type="entry name" value="PB1"/>
    <property type="match status" value="1"/>
</dbReference>
<feature type="compositionally biased region" description="Low complexity" evidence="4">
    <location>
        <begin position="536"/>
        <end position="546"/>
    </location>
</feature>
<reference evidence="9" key="1">
    <citation type="submission" date="2015-05" db="EMBL/GenBank/DDBJ databases">
        <authorList>
            <person name="Wang D.B."/>
            <person name="Wang M."/>
        </authorList>
    </citation>
    <scope>NUCLEOTIDE SEQUENCE</scope>
    <source>
        <strain evidence="9">36-1</strain>
    </source>
</reference>
<reference evidence="8" key="3">
    <citation type="submission" date="2023-11" db="EMBL/GenBank/DDBJ databases">
        <authorList>
            <person name="Beijen E."/>
            <person name="Ohm R.A."/>
        </authorList>
    </citation>
    <scope>NUCLEOTIDE SEQUENCE</scope>
    <source>
        <strain evidence="8">CBS 150709</strain>
    </source>
</reference>
<evidence type="ECO:0000256" key="1">
    <source>
        <dbReference type="ARBA" id="ARBA00022443"/>
    </source>
</evidence>
<dbReference type="InterPro" id="IPR036028">
    <property type="entry name" value="SH3-like_dom_sf"/>
</dbReference>
<feature type="domain" description="PX" evidence="6">
    <location>
        <begin position="378"/>
        <end position="499"/>
    </location>
</feature>
<keyword evidence="1 3" id="KW-0728">SH3 domain</keyword>
<comment type="caution">
    <text evidence="9">The sequence shown here is derived from an EMBL/GenBank/DDBJ whole genome shotgun (WGS) entry which is preliminary data.</text>
</comment>
<evidence type="ECO:0000259" key="5">
    <source>
        <dbReference type="PROSITE" id="PS50002"/>
    </source>
</evidence>
<evidence type="ECO:0000313" key="10">
    <source>
        <dbReference type="Proteomes" id="UP000245956"/>
    </source>
</evidence>
<name>A0A2U3DX05_PURLI</name>
<dbReference type="Pfam" id="PF00787">
    <property type="entry name" value="PX"/>
    <property type="match status" value="1"/>
</dbReference>
<dbReference type="SMART" id="SM00312">
    <property type="entry name" value="PX"/>
    <property type="match status" value="1"/>
</dbReference>
<keyword evidence="2" id="KW-0677">Repeat</keyword>
<feature type="region of interest" description="Disordered" evidence="4">
    <location>
        <begin position="164"/>
        <end position="200"/>
    </location>
</feature>
<dbReference type="AlphaFoldDB" id="A0A2U3DX05"/>
<proteinExistence type="predicted"/>
<dbReference type="PANTHER" id="PTHR15706">
    <property type="entry name" value="SH3 MULTIPLE DOMAIN"/>
    <property type="match status" value="1"/>
</dbReference>
<evidence type="ECO:0000256" key="4">
    <source>
        <dbReference type="SAM" id="MobiDB-lite"/>
    </source>
</evidence>
<dbReference type="PROSITE" id="PS50002">
    <property type="entry name" value="SH3"/>
    <property type="match status" value="1"/>
</dbReference>
<dbReference type="GO" id="GO:0043332">
    <property type="term" value="C:mating projection tip"/>
    <property type="evidence" value="ECO:0007669"/>
    <property type="project" value="TreeGrafter"/>
</dbReference>